<reference evidence="2 3" key="1">
    <citation type="submission" date="2018-09" db="EMBL/GenBank/DDBJ databases">
        <authorList>
            <person name="Le Fleche-Mateos A."/>
        </authorList>
    </citation>
    <scope>NUCLEOTIDE SEQUENCE [LARGE SCALE GENOMIC DNA]</scope>
    <source>
        <strain evidence="2 3">DSM 30078</strain>
    </source>
</reference>
<comment type="caution">
    <text evidence="2">The sequence shown here is derived from an EMBL/GenBank/DDBJ whole genome shotgun (WGS) entry which is preliminary data.</text>
</comment>
<dbReference type="EMBL" id="RAHG01000008">
    <property type="protein sequence ID" value="RJT11558.1"/>
    <property type="molecule type" value="Genomic_DNA"/>
</dbReference>
<accession>A0ABX9NX62</accession>
<dbReference type="InterPro" id="IPR019169">
    <property type="entry name" value="Transmembrane_26"/>
</dbReference>
<gene>
    <name evidence="2" type="ORF">D5396_16335</name>
</gene>
<name>A0ABX9NX62_9GAMM</name>
<evidence type="ECO:0000313" key="3">
    <source>
        <dbReference type="Proteomes" id="UP000284119"/>
    </source>
</evidence>
<keyword evidence="1" id="KW-0812">Transmembrane</keyword>
<evidence type="ECO:0000313" key="2">
    <source>
        <dbReference type="EMBL" id="RJT11558.1"/>
    </source>
</evidence>
<evidence type="ECO:0000256" key="1">
    <source>
        <dbReference type="SAM" id="Phobius"/>
    </source>
</evidence>
<proteinExistence type="predicted"/>
<organism evidence="2 3">
    <name type="scientific">Rahnella inusitata</name>
    <dbReference type="NCBI Taxonomy" id="58169"/>
    <lineage>
        <taxon>Bacteria</taxon>
        <taxon>Pseudomonadati</taxon>
        <taxon>Pseudomonadota</taxon>
        <taxon>Gammaproteobacteria</taxon>
        <taxon>Enterobacterales</taxon>
        <taxon>Yersiniaceae</taxon>
        <taxon>Rahnella</taxon>
    </lineage>
</organism>
<keyword evidence="1" id="KW-0472">Membrane</keyword>
<keyword evidence="1" id="KW-1133">Transmembrane helix</keyword>
<keyword evidence="3" id="KW-1185">Reference proteome</keyword>
<protein>
    <submittedName>
        <fullName evidence="2">Uncharacterized protein</fullName>
    </submittedName>
</protein>
<dbReference type="Pfam" id="PF09772">
    <property type="entry name" value="Tmem26"/>
    <property type="match status" value="1"/>
</dbReference>
<sequence>MITCYIVILLKKMIITIKRKKGYKYITLHIEFLLYIISILPSARIHSRHIYECRQSLIVRVSNPQVINYIHIY</sequence>
<dbReference type="Proteomes" id="UP000284119">
    <property type="component" value="Unassembled WGS sequence"/>
</dbReference>
<feature type="transmembrane region" description="Helical" evidence="1">
    <location>
        <begin position="22"/>
        <end position="40"/>
    </location>
</feature>